<dbReference type="EMBL" id="AMPO01000002">
    <property type="protein sequence ID" value="EKF86393.1"/>
    <property type="molecule type" value="Genomic_DNA"/>
</dbReference>
<dbReference type="GO" id="GO:0000160">
    <property type="term" value="P:phosphorelay signal transduction system"/>
    <property type="evidence" value="ECO:0007669"/>
    <property type="project" value="UniProtKB-KW"/>
</dbReference>
<dbReference type="Pfam" id="PF02518">
    <property type="entry name" value="HATPase_c"/>
    <property type="match status" value="1"/>
</dbReference>
<dbReference type="NCBIfam" id="TIGR00229">
    <property type="entry name" value="sensory_box"/>
    <property type="match status" value="2"/>
</dbReference>
<evidence type="ECO:0000259" key="10">
    <source>
        <dbReference type="PROSITE" id="PS50112"/>
    </source>
</evidence>
<feature type="domain" description="PAS" evidence="10">
    <location>
        <begin position="446"/>
        <end position="514"/>
    </location>
</feature>
<feature type="region of interest" description="Disordered" evidence="7">
    <location>
        <begin position="510"/>
        <end position="538"/>
    </location>
</feature>
<keyword evidence="5" id="KW-0067">ATP-binding</keyword>
<dbReference type="OrthoDB" id="8127at2157"/>
<dbReference type="InterPro" id="IPR003594">
    <property type="entry name" value="HATPase_dom"/>
</dbReference>
<keyword evidence="6" id="KW-0902">Two-component regulatory system</keyword>
<protein>
    <submittedName>
        <fullName evidence="11">Signal transduction histidine kinase</fullName>
    </submittedName>
</protein>
<evidence type="ECO:0000259" key="9">
    <source>
        <dbReference type="PROSITE" id="PS50109"/>
    </source>
</evidence>
<evidence type="ECO:0000256" key="3">
    <source>
        <dbReference type="ARBA" id="ARBA00022741"/>
    </source>
</evidence>
<dbReference type="SMART" id="SM00091">
    <property type="entry name" value="PAS"/>
    <property type="match status" value="2"/>
</dbReference>
<feature type="domain" description="Histidine kinase" evidence="9">
    <location>
        <begin position="598"/>
        <end position="792"/>
    </location>
</feature>
<proteinExistence type="predicted"/>
<evidence type="ECO:0000256" key="7">
    <source>
        <dbReference type="SAM" id="MobiDB-lite"/>
    </source>
</evidence>
<keyword evidence="8" id="KW-0472">Membrane</keyword>
<gene>
    <name evidence="11" type="ORF">A994_02883</name>
</gene>
<feature type="transmembrane region" description="Helical" evidence="8">
    <location>
        <begin position="282"/>
        <end position="300"/>
    </location>
</feature>
<dbReference type="SMART" id="SM00387">
    <property type="entry name" value="HATPase_c"/>
    <property type="match status" value="1"/>
</dbReference>
<dbReference type="Pfam" id="PF08447">
    <property type="entry name" value="PAS_3"/>
    <property type="match status" value="1"/>
</dbReference>
<dbReference type="PANTHER" id="PTHR43065">
    <property type="entry name" value="SENSOR HISTIDINE KINASE"/>
    <property type="match status" value="1"/>
</dbReference>
<dbReference type="Gene3D" id="3.30.565.10">
    <property type="entry name" value="Histidine kinase-like ATPase, C-terminal domain"/>
    <property type="match status" value="1"/>
</dbReference>
<dbReference type="SUPFAM" id="SSF55785">
    <property type="entry name" value="PYP-like sensor domain (PAS domain)"/>
    <property type="match status" value="2"/>
</dbReference>
<dbReference type="GO" id="GO:0016301">
    <property type="term" value="F:kinase activity"/>
    <property type="evidence" value="ECO:0007669"/>
    <property type="project" value="UniProtKB-KW"/>
</dbReference>
<keyword evidence="8" id="KW-1133">Transmembrane helix</keyword>
<sequence length="804" mass="90741">MEQESRDDFEPLKPDQVPLEDDEKQLSIYLNRLSNFKIYSQACALIVIVLGIIITLGWFLNIPLLQGEFLGFPGSKINSAFLFIIAGVCLYLLNHQSKSWTLNVSRILAVVTVFVSVLTLLEYATGLNLGMKQLLISYLPGNINLTGQSRVLSAFNFTILGIAILMASYKYKPNIMQTLAFLSGFLALMGLTSYFYGINNSYTMDLIVQMAFLSSVIHIILSIGILCLYPDRSYMGRITAQNSGGFMARRLLPATLVAVFLMDILINLGQRFNLYSEHFSDVLGIIISMAFLTMVIIWNAKILNQMDRQRQEANLKRQNLKKFYESLVEGINEGIWVTDGEDRLYFMNNGMEKLSGVKTENMEGLHILDDLPDSSTGQMKQYYRKAKETLKPVYYDSISVTSPTGIKSYQSGWIIPQFNDGKFNGAICTVIDQTPRKKAEKALSKSETFYRTIFENTGTATIIVGEDTIITMANKRSEALSGYHVKEIENNLSWIDFVHPDDREKMKKYHKLRREPGKNLSEESGTNTSPEDQETSIPSEYEFRLLNKRGEEKQIMLSASVIPGTTDSVVSLLDITQRKNAENKVKQSLNEKELLLREIHHRVKNNMQIISSLLNLQRSHIHDAEADNILQESQGRVKSMALVHEKLYQTDNLARINVAEYIRSLSMNLFHSYTVQSGINFTVDVGEVYFNIDTAVPLGLIINELVSNSLKYAFSDRDKGEINISLEEADEAGVYHLKVSDNGTGFPSDLDFNNTNSLGLKLVNTLVQQLDGEIKLVNGSGTSFHITIHEQKYKERVKPSSENN</sequence>
<dbReference type="InterPro" id="IPR011495">
    <property type="entry name" value="Sig_transdc_His_kin_sub2_dim/P"/>
</dbReference>
<feature type="transmembrane region" description="Helical" evidence="8">
    <location>
        <begin position="210"/>
        <end position="230"/>
    </location>
</feature>
<dbReference type="InterPro" id="IPR005467">
    <property type="entry name" value="His_kinase_dom"/>
</dbReference>
<feature type="transmembrane region" description="Helical" evidence="8">
    <location>
        <begin position="77"/>
        <end position="94"/>
    </location>
</feature>
<keyword evidence="12" id="KW-1185">Reference proteome</keyword>
<feature type="compositionally biased region" description="Polar residues" evidence="7">
    <location>
        <begin position="522"/>
        <end position="538"/>
    </location>
</feature>
<dbReference type="RefSeq" id="WP_004029774.1">
    <property type="nucleotide sequence ID" value="NZ_AMPO01000002.1"/>
</dbReference>
<keyword evidence="4 11" id="KW-0418">Kinase</keyword>
<dbReference type="GO" id="GO:0006355">
    <property type="term" value="P:regulation of DNA-templated transcription"/>
    <property type="evidence" value="ECO:0007669"/>
    <property type="project" value="InterPro"/>
</dbReference>
<evidence type="ECO:0000256" key="2">
    <source>
        <dbReference type="ARBA" id="ARBA00022679"/>
    </source>
</evidence>
<evidence type="ECO:0000256" key="1">
    <source>
        <dbReference type="ARBA" id="ARBA00022553"/>
    </source>
</evidence>
<feature type="transmembrane region" description="Helical" evidence="8">
    <location>
        <begin position="251"/>
        <end position="270"/>
    </location>
</feature>
<dbReference type="InterPro" id="IPR036890">
    <property type="entry name" value="HATPase_C_sf"/>
</dbReference>
<dbReference type="Proteomes" id="UP000007360">
    <property type="component" value="Unassembled WGS sequence"/>
</dbReference>
<evidence type="ECO:0000256" key="6">
    <source>
        <dbReference type="ARBA" id="ARBA00023012"/>
    </source>
</evidence>
<evidence type="ECO:0000313" key="12">
    <source>
        <dbReference type="Proteomes" id="UP000007360"/>
    </source>
</evidence>
<dbReference type="CDD" id="cd00130">
    <property type="entry name" value="PAS"/>
    <property type="match status" value="2"/>
</dbReference>
<dbReference type="PATRIC" id="fig|1204725.3.peg.579"/>
<dbReference type="InterPro" id="IPR035965">
    <property type="entry name" value="PAS-like_dom_sf"/>
</dbReference>
<dbReference type="AlphaFoldDB" id="K2R1K4"/>
<dbReference type="Pfam" id="PF00989">
    <property type="entry name" value="PAS"/>
    <property type="match status" value="1"/>
</dbReference>
<feature type="domain" description="PAS" evidence="10">
    <location>
        <begin position="320"/>
        <end position="371"/>
    </location>
</feature>
<dbReference type="InterPro" id="IPR000014">
    <property type="entry name" value="PAS"/>
</dbReference>
<keyword evidence="8" id="KW-0812">Transmembrane</keyword>
<evidence type="ECO:0000313" key="11">
    <source>
        <dbReference type="EMBL" id="EKF86393.1"/>
    </source>
</evidence>
<comment type="caution">
    <text evidence="11">The sequence shown here is derived from an EMBL/GenBank/DDBJ whole genome shotgun (WGS) entry which is preliminary data.</text>
</comment>
<reference evidence="11 12" key="1">
    <citation type="journal article" date="2012" name="J. Bacteriol.">
        <title>Draft genome sequence of Methanobacterium formicicum DSM 3637, an archaebacterium isolated from the methane producer amoeba Pelomyxa palustris.</title>
        <authorList>
            <person name="Gutierrez G."/>
        </authorList>
    </citation>
    <scope>NUCLEOTIDE SEQUENCE [LARGE SCALE GENOMIC DNA]</scope>
    <source>
        <strain evidence="12">DSM 3637 / PP1</strain>
    </source>
</reference>
<feature type="transmembrane region" description="Helical" evidence="8">
    <location>
        <begin position="179"/>
        <end position="198"/>
    </location>
</feature>
<name>K2R1K4_METFP</name>
<evidence type="ECO:0000256" key="4">
    <source>
        <dbReference type="ARBA" id="ARBA00022777"/>
    </source>
</evidence>
<organism evidence="11 12">
    <name type="scientific">Methanobacterium formicicum (strain DSM 3637 / PP1)</name>
    <dbReference type="NCBI Taxonomy" id="1204725"/>
    <lineage>
        <taxon>Archaea</taxon>
        <taxon>Methanobacteriati</taxon>
        <taxon>Methanobacteriota</taxon>
        <taxon>Methanomada group</taxon>
        <taxon>Methanobacteria</taxon>
        <taxon>Methanobacteriales</taxon>
        <taxon>Methanobacteriaceae</taxon>
        <taxon>Methanobacterium</taxon>
    </lineage>
</organism>
<dbReference type="PROSITE" id="PS50109">
    <property type="entry name" value="HIS_KIN"/>
    <property type="match status" value="1"/>
</dbReference>
<dbReference type="Pfam" id="PF07568">
    <property type="entry name" value="HisKA_2"/>
    <property type="match status" value="1"/>
</dbReference>
<dbReference type="GO" id="GO:0005524">
    <property type="term" value="F:ATP binding"/>
    <property type="evidence" value="ECO:0007669"/>
    <property type="project" value="UniProtKB-KW"/>
</dbReference>
<evidence type="ECO:0000256" key="8">
    <source>
        <dbReference type="SAM" id="Phobius"/>
    </source>
</evidence>
<keyword evidence="2" id="KW-0808">Transferase</keyword>
<dbReference type="PROSITE" id="PS50112">
    <property type="entry name" value="PAS"/>
    <property type="match status" value="2"/>
</dbReference>
<dbReference type="PANTHER" id="PTHR43065:SF23">
    <property type="entry name" value="SENSOR HISTIDINE KINASE PDTAS"/>
    <property type="match status" value="1"/>
</dbReference>
<feature type="transmembrane region" description="Helical" evidence="8">
    <location>
        <begin position="147"/>
        <end position="167"/>
    </location>
</feature>
<evidence type="ECO:0000256" key="5">
    <source>
        <dbReference type="ARBA" id="ARBA00022840"/>
    </source>
</evidence>
<feature type="transmembrane region" description="Helical" evidence="8">
    <location>
        <begin position="106"/>
        <end position="127"/>
    </location>
</feature>
<dbReference type="Gene3D" id="3.30.450.20">
    <property type="entry name" value="PAS domain"/>
    <property type="match status" value="2"/>
</dbReference>
<keyword evidence="1" id="KW-0597">Phosphoprotein</keyword>
<feature type="transmembrane region" description="Helical" evidence="8">
    <location>
        <begin position="42"/>
        <end position="65"/>
    </location>
</feature>
<dbReference type="SUPFAM" id="SSF55874">
    <property type="entry name" value="ATPase domain of HSP90 chaperone/DNA topoisomerase II/histidine kinase"/>
    <property type="match status" value="1"/>
</dbReference>
<dbReference type="InterPro" id="IPR013767">
    <property type="entry name" value="PAS_fold"/>
</dbReference>
<dbReference type="InterPro" id="IPR013655">
    <property type="entry name" value="PAS_fold_3"/>
</dbReference>
<keyword evidence="3" id="KW-0547">Nucleotide-binding</keyword>
<accession>K2R1K4</accession>